<evidence type="ECO:0000256" key="10">
    <source>
        <dbReference type="ARBA" id="ARBA00023034"/>
    </source>
</evidence>
<sequence length="931" mass="105938">MSEGITNDQMEPLPTGWEKRMSRSNNREYYFNTATGRSQWDRPSASAFTKGSELTAVRALHILVKHAGSRNPSSWRSDHISRSKEDAISIIQDFISDIRSAPDLEAKFRSIAKEFSDCSSAKRGGDLGIMSEGITNDQMEPLPTGWEKRMSRSNKMVKTTIRLIGEDNDKIFKRIELDPQIHVDDLVKEIENVTSIPPKFQQIKFRGDELPDVERPLQDIKFGEEIVVKHSGLHNWAACLVFAESVTQKKPDHLKAKFAKRGSKILIALENCDFFDTYPSFANKFVELSTVFDRFIIGVEENIKIAVASYFRNYFANEALSITFSPKPDTGAQGGFIVHVANADYFVKNHTFMGGRGSAHSRVDKREIFVYRLLQFMGIGADAHFIPSAYSRCYTSALALHIATKRVQGFFKRAHRSACPFTDEHQMLLDLIRKLLCLCDLNSGNYGLNDKHQLIIIDFMVIPQESCIHSATLFGQRLDHPSLNMIIKNWNLLENFTKATESIADDCKRMEHIIWRNSYDEYLKLFSLVGLSFSIFFTFLIAWRGFSNGSSKDHQSNHEKKLSRDFTEAERVALQKTFLVAAVMSSRKDVETRNLIRNTWLKLGRKGPSTFTYFFSVGTKSVAGEDETDADSFVRIKGLLGALREVQHPMLYWGFLDGRAKPRRKGKWSEPEWMLCDRYLPYQLGGGYVLSHTLAKFISTNSQLLRTYKNEDVSVGAWLAGLKVRYVHDPRFDTEWTSRGCNNEYLVTHKKSPGEMLAMFDSLKSHGVLCPKQYQTRPSYVYNWAVPPNREYYFNTATGRSQWDRPSASAFTKGSELTAVRALHILVKHAGSRNPSSWRSDHISRSKEDAISIIQDFISDIRSAPDLEAKFRSIAKEFSDCSSAKRGGDLGRFERRQMQKPFEDAAFGLDVGEMSDVVDTNSGIHIILRVE</sequence>
<dbReference type="FunFam" id="3.10.50.40:FF:000010">
    <property type="entry name" value="Peptidyl-prolyl cis-trans isomerase Pin1"/>
    <property type="match status" value="1"/>
</dbReference>
<dbReference type="CDD" id="cd00201">
    <property type="entry name" value="WW"/>
    <property type="match status" value="2"/>
</dbReference>
<evidence type="ECO:0000259" key="15">
    <source>
        <dbReference type="PROSITE" id="PS50020"/>
    </source>
</evidence>
<keyword evidence="9" id="KW-1133">Transmembrane helix</keyword>
<evidence type="ECO:0000256" key="7">
    <source>
        <dbReference type="ARBA" id="ARBA00022692"/>
    </source>
</evidence>
<dbReference type="SMART" id="SM00456">
    <property type="entry name" value="WW"/>
    <property type="match status" value="2"/>
</dbReference>
<evidence type="ECO:0000256" key="6">
    <source>
        <dbReference type="ARBA" id="ARBA00022679"/>
    </source>
</evidence>
<dbReference type="GO" id="GO:0000139">
    <property type="term" value="C:Golgi membrane"/>
    <property type="evidence" value="ECO:0007669"/>
    <property type="project" value="UniProtKB-SubCell"/>
</dbReference>
<keyword evidence="11 14" id="KW-0697">Rotamase</keyword>
<keyword evidence="10" id="KW-0333">Golgi apparatus</keyword>
<evidence type="ECO:0000256" key="4">
    <source>
        <dbReference type="ARBA" id="ARBA00013194"/>
    </source>
</evidence>
<feature type="domain" description="PpiC" evidence="16">
    <location>
        <begin position="817"/>
        <end position="931"/>
    </location>
</feature>
<comment type="catalytic activity">
    <reaction evidence="1">
        <text>[protein]-peptidylproline (omega=180) = [protein]-peptidylproline (omega=0)</text>
        <dbReference type="Rhea" id="RHEA:16237"/>
        <dbReference type="Rhea" id="RHEA-COMP:10747"/>
        <dbReference type="Rhea" id="RHEA-COMP:10748"/>
        <dbReference type="ChEBI" id="CHEBI:83833"/>
        <dbReference type="ChEBI" id="CHEBI:83834"/>
        <dbReference type="EC" id="5.2.1.8"/>
    </reaction>
</comment>
<dbReference type="InterPro" id="IPR002659">
    <property type="entry name" value="Glyco_trans_31"/>
</dbReference>
<comment type="similarity">
    <text evidence="3">Belongs to the glycosyltransferase 31 family.</text>
</comment>
<dbReference type="InterPro" id="IPR029071">
    <property type="entry name" value="Ubiquitin-like_domsf"/>
</dbReference>
<dbReference type="SUPFAM" id="SSF54236">
    <property type="entry name" value="Ubiquitin-like"/>
    <property type="match status" value="1"/>
</dbReference>
<dbReference type="InterPro" id="IPR000297">
    <property type="entry name" value="PPIase_PpiC"/>
</dbReference>
<dbReference type="SUPFAM" id="SSF51045">
    <property type="entry name" value="WW domain"/>
    <property type="match status" value="1"/>
</dbReference>
<dbReference type="CDD" id="cd17039">
    <property type="entry name" value="Ubl_ubiquitin_like"/>
    <property type="match status" value="1"/>
</dbReference>
<keyword evidence="6" id="KW-0808">Transferase</keyword>
<evidence type="ECO:0000256" key="12">
    <source>
        <dbReference type="ARBA" id="ARBA00023136"/>
    </source>
</evidence>
<dbReference type="Pfam" id="PF00639">
    <property type="entry name" value="Rotamase"/>
    <property type="match status" value="2"/>
</dbReference>
<evidence type="ECO:0000256" key="11">
    <source>
        <dbReference type="ARBA" id="ARBA00023110"/>
    </source>
</evidence>
<dbReference type="Pfam" id="PF00397">
    <property type="entry name" value="WW"/>
    <property type="match status" value="1"/>
</dbReference>
<evidence type="ECO:0000256" key="2">
    <source>
        <dbReference type="ARBA" id="ARBA00004323"/>
    </source>
</evidence>
<feature type="domain" description="WW" evidence="15">
    <location>
        <begin position="11"/>
        <end position="45"/>
    </location>
</feature>
<keyword evidence="7" id="KW-0812">Transmembrane</keyword>
<organism evidence="17 18">
    <name type="scientific">Caenorhabditis auriculariae</name>
    <dbReference type="NCBI Taxonomy" id="2777116"/>
    <lineage>
        <taxon>Eukaryota</taxon>
        <taxon>Metazoa</taxon>
        <taxon>Ecdysozoa</taxon>
        <taxon>Nematoda</taxon>
        <taxon>Chromadorea</taxon>
        <taxon>Rhabditida</taxon>
        <taxon>Rhabditina</taxon>
        <taxon>Rhabditomorpha</taxon>
        <taxon>Rhabditoidea</taxon>
        <taxon>Rhabditidae</taxon>
        <taxon>Peloderinae</taxon>
        <taxon>Caenorhabditis</taxon>
    </lineage>
</organism>
<dbReference type="GO" id="GO:0005829">
    <property type="term" value="C:cytosol"/>
    <property type="evidence" value="ECO:0007669"/>
    <property type="project" value="TreeGrafter"/>
</dbReference>
<keyword evidence="5" id="KW-0328">Glycosyltransferase</keyword>
<gene>
    <name evidence="17" type="ORF">CAUJ_LOCUS8009</name>
</gene>
<comment type="caution">
    <text evidence="17">The sequence shown here is derived from an EMBL/GenBank/DDBJ whole genome shotgun (WGS) entry which is preliminary data.</text>
</comment>
<evidence type="ECO:0000256" key="5">
    <source>
        <dbReference type="ARBA" id="ARBA00022676"/>
    </source>
</evidence>
<keyword evidence="18" id="KW-1185">Reference proteome</keyword>
<evidence type="ECO:0000259" key="16">
    <source>
        <dbReference type="PROSITE" id="PS50198"/>
    </source>
</evidence>
<evidence type="ECO:0000256" key="9">
    <source>
        <dbReference type="ARBA" id="ARBA00022989"/>
    </source>
</evidence>
<dbReference type="InterPro" id="IPR046357">
    <property type="entry name" value="PPIase_dom_sf"/>
</dbReference>
<comment type="subcellular location">
    <subcellularLocation>
        <location evidence="2">Golgi apparatus membrane</location>
        <topology evidence="2">Single-pass type II membrane protein</topology>
    </subcellularLocation>
</comment>
<dbReference type="PROSITE" id="PS50198">
    <property type="entry name" value="PPIC_PPIASE_2"/>
    <property type="match status" value="2"/>
</dbReference>
<feature type="domain" description="PpiC" evidence="16">
    <location>
        <begin position="54"/>
        <end position="141"/>
    </location>
</feature>
<dbReference type="PROSITE" id="PS01159">
    <property type="entry name" value="WW_DOMAIN_1"/>
    <property type="match status" value="1"/>
</dbReference>
<dbReference type="Gene3D" id="3.90.550.50">
    <property type="match status" value="1"/>
</dbReference>
<dbReference type="EMBL" id="CAJGYM010000025">
    <property type="protein sequence ID" value="CAD6192090.1"/>
    <property type="molecule type" value="Genomic_DNA"/>
</dbReference>
<dbReference type="AlphaFoldDB" id="A0A8S1HFH3"/>
<evidence type="ECO:0000256" key="14">
    <source>
        <dbReference type="PROSITE-ProRule" id="PRU00278"/>
    </source>
</evidence>
<dbReference type="GO" id="GO:0080090">
    <property type="term" value="P:regulation of primary metabolic process"/>
    <property type="evidence" value="ECO:0007669"/>
    <property type="project" value="UniProtKB-ARBA"/>
</dbReference>
<dbReference type="GO" id="GO:0005634">
    <property type="term" value="C:nucleus"/>
    <property type="evidence" value="ECO:0007669"/>
    <property type="project" value="TreeGrafter"/>
</dbReference>
<accession>A0A8S1HFH3</accession>
<dbReference type="GO" id="GO:0003755">
    <property type="term" value="F:peptidyl-prolyl cis-trans isomerase activity"/>
    <property type="evidence" value="ECO:0007669"/>
    <property type="project" value="UniProtKB-KW"/>
</dbReference>
<keyword evidence="13 14" id="KW-0413">Isomerase</keyword>
<dbReference type="PANTHER" id="PTHR10657">
    <property type="entry name" value="PEPTIDYL-PROLYL CIS-TRANS ISOMERASE"/>
    <property type="match status" value="1"/>
</dbReference>
<dbReference type="PROSITE" id="PS50020">
    <property type="entry name" value="WW_DOMAIN_2"/>
    <property type="match status" value="2"/>
</dbReference>
<evidence type="ECO:0000313" key="18">
    <source>
        <dbReference type="Proteomes" id="UP000835052"/>
    </source>
</evidence>
<dbReference type="GO" id="GO:0016758">
    <property type="term" value="F:hexosyltransferase activity"/>
    <property type="evidence" value="ECO:0007669"/>
    <property type="project" value="InterPro"/>
</dbReference>
<evidence type="ECO:0000313" key="17">
    <source>
        <dbReference type="EMBL" id="CAD6192090.1"/>
    </source>
</evidence>
<evidence type="ECO:0000256" key="8">
    <source>
        <dbReference type="ARBA" id="ARBA00022968"/>
    </source>
</evidence>
<dbReference type="Gene3D" id="2.20.70.10">
    <property type="match status" value="1"/>
</dbReference>
<dbReference type="SUPFAM" id="SSF54534">
    <property type="entry name" value="FKBP-like"/>
    <property type="match status" value="2"/>
</dbReference>
<feature type="domain" description="WW" evidence="15">
    <location>
        <begin position="789"/>
        <end position="808"/>
    </location>
</feature>
<keyword evidence="12" id="KW-0472">Membrane</keyword>
<dbReference type="InterPro" id="IPR036020">
    <property type="entry name" value="WW_dom_sf"/>
</dbReference>
<dbReference type="Pfam" id="PF01762">
    <property type="entry name" value="Galactosyl_T"/>
    <property type="match status" value="1"/>
</dbReference>
<dbReference type="Gene3D" id="3.10.20.90">
    <property type="entry name" value="Phosphatidylinositol 3-kinase Catalytic Subunit, Chain A, domain 1"/>
    <property type="match status" value="1"/>
</dbReference>
<dbReference type="GO" id="GO:0060255">
    <property type="term" value="P:regulation of macromolecule metabolic process"/>
    <property type="evidence" value="ECO:0007669"/>
    <property type="project" value="UniProtKB-ARBA"/>
</dbReference>
<protein>
    <recommendedName>
        <fullName evidence="4">peptidylprolyl isomerase</fullName>
        <ecNumber evidence="4">5.2.1.8</ecNumber>
    </recommendedName>
</protein>
<reference evidence="17" key="1">
    <citation type="submission" date="2020-10" db="EMBL/GenBank/DDBJ databases">
        <authorList>
            <person name="Kikuchi T."/>
        </authorList>
    </citation>
    <scope>NUCLEOTIDE SEQUENCE</scope>
    <source>
        <strain evidence="17">NKZ352</strain>
    </source>
</reference>
<proteinExistence type="inferred from homology"/>
<keyword evidence="8" id="KW-0735">Signal-anchor</keyword>
<dbReference type="InterPro" id="IPR051370">
    <property type="entry name" value="PPIase_Pin1"/>
</dbReference>
<dbReference type="OrthoDB" id="5849923at2759"/>
<dbReference type="PANTHER" id="PTHR10657:SF4">
    <property type="entry name" value="PEPTIDYL-PROLYL CIS-TRANS ISOMERASE-RELATED"/>
    <property type="match status" value="1"/>
</dbReference>
<dbReference type="Gene3D" id="3.10.50.40">
    <property type="match status" value="2"/>
</dbReference>
<evidence type="ECO:0000256" key="1">
    <source>
        <dbReference type="ARBA" id="ARBA00000971"/>
    </source>
</evidence>
<evidence type="ECO:0000256" key="3">
    <source>
        <dbReference type="ARBA" id="ARBA00008661"/>
    </source>
</evidence>
<name>A0A8S1HFH3_9PELO</name>
<dbReference type="EC" id="5.2.1.8" evidence="4"/>
<dbReference type="Proteomes" id="UP000835052">
    <property type="component" value="Unassembled WGS sequence"/>
</dbReference>
<dbReference type="InterPro" id="IPR001202">
    <property type="entry name" value="WW_dom"/>
</dbReference>
<evidence type="ECO:0000256" key="13">
    <source>
        <dbReference type="ARBA" id="ARBA00023235"/>
    </source>
</evidence>